<sequence length="356" mass="41585">MKPFISIIIPAYNCEKSIQETLQSILSQSVQDYELLLVNDGSTDNTEKILKKFESQDRRVKVKTIKNAGPANARNVGMSMARGEYLMFVDSDDTLQPDALSTVEEILHQHPVDLIIFGFYIKNTLENQVFEYSVPPCDLTKKLEIASAFSSLYFNNLLNQIWNKVYRTELIQVHNIVFPDYQYGEDRLFVLEFLEKCQSVRVLEECFYNYFMRSTQSLVTKFYDKKAFVCELIDQKVKSLIACFGITDEKDLKRFRYMYIKSMVSCETNLFLPSCPYSPKKKNEALRELLSSPYLQKELSQYRRYHVITDVAAIVMKTQWTWLNRSMAKFILYMSRWHSNAFIKSKHPDAKNVSAS</sequence>
<evidence type="ECO:0000313" key="3">
    <source>
        <dbReference type="Proteomes" id="UP000284751"/>
    </source>
</evidence>
<keyword evidence="2" id="KW-0808">Transferase</keyword>
<dbReference type="Pfam" id="PF00535">
    <property type="entry name" value="Glycos_transf_2"/>
    <property type="match status" value="1"/>
</dbReference>
<dbReference type="PANTHER" id="PTHR22916">
    <property type="entry name" value="GLYCOSYLTRANSFERASE"/>
    <property type="match status" value="1"/>
</dbReference>
<dbReference type="Proteomes" id="UP000284751">
    <property type="component" value="Unassembled WGS sequence"/>
</dbReference>
<gene>
    <name evidence="2" type="ORF">DWY99_01550</name>
</gene>
<evidence type="ECO:0000259" key="1">
    <source>
        <dbReference type="Pfam" id="PF00535"/>
    </source>
</evidence>
<evidence type="ECO:0000313" key="2">
    <source>
        <dbReference type="EMBL" id="RGQ44334.1"/>
    </source>
</evidence>
<name>A0A412B110_9FIRM</name>
<dbReference type="Gene3D" id="3.90.550.10">
    <property type="entry name" value="Spore Coat Polysaccharide Biosynthesis Protein SpsA, Chain A"/>
    <property type="match status" value="1"/>
</dbReference>
<dbReference type="SUPFAM" id="SSF53448">
    <property type="entry name" value="Nucleotide-diphospho-sugar transferases"/>
    <property type="match status" value="1"/>
</dbReference>
<dbReference type="InterPro" id="IPR001173">
    <property type="entry name" value="Glyco_trans_2-like"/>
</dbReference>
<dbReference type="PANTHER" id="PTHR22916:SF3">
    <property type="entry name" value="UDP-GLCNAC:BETAGAL BETA-1,3-N-ACETYLGLUCOSAMINYLTRANSFERASE-LIKE PROTEIN 1"/>
    <property type="match status" value="1"/>
</dbReference>
<accession>A0A412B110</accession>
<dbReference type="InterPro" id="IPR029044">
    <property type="entry name" value="Nucleotide-diphossugar_trans"/>
</dbReference>
<comment type="caution">
    <text evidence="2">The sequence shown here is derived from an EMBL/GenBank/DDBJ whole genome shotgun (WGS) entry which is preliminary data.</text>
</comment>
<dbReference type="GO" id="GO:0016758">
    <property type="term" value="F:hexosyltransferase activity"/>
    <property type="evidence" value="ECO:0007669"/>
    <property type="project" value="UniProtKB-ARBA"/>
</dbReference>
<reference evidence="2 3" key="1">
    <citation type="submission" date="2018-08" db="EMBL/GenBank/DDBJ databases">
        <title>A genome reference for cultivated species of the human gut microbiota.</title>
        <authorList>
            <person name="Zou Y."/>
            <person name="Xue W."/>
            <person name="Luo G."/>
        </authorList>
    </citation>
    <scope>NUCLEOTIDE SEQUENCE [LARGE SCALE GENOMIC DNA]</scope>
    <source>
        <strain evidence="2 3">AF28-26</strain>
    </source>
</reference>
<dbReference type="AlphaFoldDB" id="A0A412B110"/>
<proteinExistence type="predicted"/>
<organism evidence="2 3">
    <name type="scientific">[Clostridium] leptum</name>
    <dbReference type="NCBI Taxonomy" id="1535"/>
    <lineage>
        <taxon>Bacteria</taxon>
        <taxon>Bacillati</taxon>
        <taxon>Bacillota</taxon>
        <taxon>Clostridia</taxon>
        <taxon>Eubacteriales</taxon>
        <taxon>Oscillospiraceae</taxon>
        <taxon>Oscillospiraceae incertae sedis</taxon>
    </lineage>
</organism>
<feature type="domain" description="Glycosyltransferase 2-like" evidence="1">
    <location>
        <begin position="6"/>
        <end position="130"/>
    </location>
</feature>
<dbReference type="CDD" id="cd00761">
    <property type="entry name" value="Glyco_tranf_GTA_type"/>
    <property type="match status" value="1"/>
</dbReference>
<protein>
    <submittedName>
        <fullName evidence="2">Glycosyltransferase family 2 protein</fullName>
    </submittedName>
</protein>
<dbReference type="EMBL" id="QRTC01000002">
    <property type="protein sequence ID" value="RGQ44334.1"/>
    <property type="molecule type" value="Genomic_DNA"/>
</dbReference>